<dbReference type="InParanoid" id="C3YNJ5"/>
<sequence length="165" mass="17821">MCTLHHHSVRVDNVKKFSASAARDTGSCWGPCPIAPSMCTLHHHDVHVDNVTNLSASAARDTGSCRGPCPIAPSMCTPHHHDVRVDNVTKLSASAARDAGPIKVHARSRSTCERRIIAVAHGRSYWCITLYIWSKMPCSIVAGLAAIRVSGHVTARVRDDLGFPP</sequence>
<proteinExistence type="predicted"/>
<accession>C3YNJ5</accession>
<name>C3YNJ5_BRAFL</name>
<organism>
    <name type="scientific">Branchiostoma floridae</name>
    <name type="common">Florida lancelet</name>
    <name type="synonym">Amphioxus</name>
    <dbReference type="NCBI Taxonomy" id="7739"/>
    <lineage>
        <taxon>Eukaryota</taxon>
        <taxon>Metazoa</taxon>
        <taxon>Chordata</taxon>
        <taxon>Cephalochordata</taxon>
        <taxon>Leptocardii</taxon>
        <taxon>Amphioxiformes</taxon>
        <taxon>Branchiostomatidae</taxon>
        <taxon>Branchiostoma</taxon>
    </lineage>
</organism>
<dbReference type="AlphaFoldDB" id="C3YNJ5"/>
<protein>
    <submittedName>
        <fullName evidence="1">Uncharacterized protein</fullName>
    </submittedName>
</protein>
<gene>
    <name evidence="1" type="ORF">BRAFLDRAFT_76981</name>
</gene>
<dbReference type="EMBL" id="GG666533">
    <property type="protein sequence ID" value="EEN58301.1"/>
    <property type="molecule type" value="Genomic_DNA"/>
</dbReference>
<reference evidence="1" key="1">
    <citation type="journal article" date="2008" name="Nature">
        <title>The amphioxus genome and the evolution of the chordate karyotype.</title>
        <authorList>
            <consortium name="US DOE Joint Genome Institute (JGI-PGF)"/>
            <person name="Putnam N.H."/>
            <person name="Butts T."/>
            <person name="Ferrier D.E.K."/>
            <person name="Furlong R.F."/>
            <person name="Hellsten U."/>
            <person name="Kawashima T."/>
            <person name="Robinson-Rechavi M."/>
            <person name="Shoguchi E."/>
            <person name="Terry A."/>
            <person name="Yu J.-K."/>
            <person name="Benito-Gutierrez E.L."/>
            <person name="Dubchak I."/>
            <person name="Garcia-Fernandez J."/>
            <person name="Gibson-Brown J.J."/>
            <person name="Grigoriev I.V."/>
            <person name="Horton A.C."/>
            <person name="de Jong P.J."/>
            <person name="Jurka J."/>
            <person name="Kapitonov V.V."/>
            <person name="Kohara Y."/>
            <person name="Kuroki Y."/>
            <person name="Lindquist E."/>
            <person name="Lucas S."/>
            <person name="Osoegawa K."/>
            <person name="Pennacchio L.A."/>
            <person name="Salamov A.A."/>
            <person name="Satou Y."/>
            <person name="Sauka-Spengler T."/>
            <person name="Schmutz J."/>
            <person name="Shin-I T."/>
            <person name="Toyoda A."/>
            <person name="Bronner-Fraser M."/>
            <person name="Fujiyama A."/>
            <person name="Holland L.Z."/>
            <person name="Holland P.W.H."/>
            <person name="Satoh N."/>
            <person name="Rokhsar D.S."/>
        </authorList>
    </citation>
    <scope>NUCLEOTIDE SEQUENCE [LARGE SCALE GENOMIC DNA]</scope>
    <source>
        <strain evidence="1">S238N-H82</strain>
        <tissue evidence="1">Testes</tissue>
    </source>
</reference>
<evidence type="ECO:0000313" key="1">
    <source>
        <dbReference type="EMBL" id="EEN58301.1"/>
    </source>
</evidence>